<proteinExistence type="predicted"/>
<dbReference type="EMBL" id="MLJW01003049">
    <property type="protein sequence ID" value="OIQ72982.1"/>
    <property type="molecule type" value="Genomic_DNA"/>
</dbReference>
<organism evidence="1">
    <name type="scientific">mine drainage metagenome</name>
    <dbReference type="NCBI Taxonomy" id="410659"/>
    <lineage>
        <taxon>unclassified sequences</taxon>
        <taxon>metagenomes</taxon>
        <taxon>ecological metagenomes</taxon>
    </lineage>
</organism>
<accession>A0A1J5PN44</accession>
<gene>
    <name evidence="1" type="ORF">GALL_453840</name>
</gene>
<protein>
    <submittedName>
        <fullName evidence="1">Uncharacterized protein</fullName>
    </submittedName>
</protein>
<dbReference type="AlphaFoldDB" id="A0A1J5PN44"/>
<reference evidence="1" key="1">
    <citation type="submission" date="2016-10" db="EMBL/GenBank/DDBJ databases">
        <title>Sequence of Gallionella enrichment culture.</title>
        <authorList>
            <person name="Poehlein A."/>
            <person name="Muehling M."/>
            <person name="Daniel R."/>
        </authorList>
    </citation>
    <scope>NUCLEOTIDE SEQUENCE</scope>
</reference>
<comment type="caution">
    <text evidence="1">The sequence shown here is derived from an EMBL/GenBank/DDBJ whole genome shotgun (WGS) entry which is preliminary data.</text>
</comment>
<sequence length="231" mass="24618">MGAGLRLLRAGHLDIVARRVISSLRGLYSGHALVASGLGLFEGGVRGKTLGAQRLLPVVVEVRPLQAGLRGGELRLGLLGRALLRGDLTTDPVDGGLLGFNLAARGIDRDAIIAVIDLEDHVAGADQRVVAGKDSGDMTRHARAERGVVGAHIGVVGRDMETSDQNPMHAIGSGGEREQQACADQDEFALARFRRGRHGGSLWRRRLGGHRSFRHLRGAASDGLVRRMDTK</sequence>
<evidence type="ECO:0000313" key="1">
    <source>
        <dbReference type="EMBL" id="OIQ72982.1"/>
    </source>
</evidence>
<name>A0A1J5PN44_9ZZZZ</name>